<dbReference type="SUPFAM" id="SSF81383">
    <property type="entry name" value="F-box domain"/>
    <property type="match status" value="1"/>
</dbReference>
<dbReference type="InterPro" id="IPR036047">
    <property type="entry name" value="F-box-like_dom_sf"/>
</dbReference>
<comment type="caution">
    <text evidence="2">The sequence shown here is derived from an EMBL/GenBank/DDBJ whole genome shotgun (WGS) entry which is preliminary data.</text>
</comment>
<dbReference type="InParanoid" id="A0A369J8Y0"/>
<dbReference type="Gene3D" id="3.80.10.10">
    <property type="entry name" value="Ribonuclease Inhibitor"/>
    <property type="match status" value="1"/>
</dbReference>
<dbReference type="InterPro" id="IPR001810">
    <property type="entry name" value="F-box_dom"/>
</dbReference>
<name>A0A369J8Y0_HYPMA</name>
<evidence type="ECO:0000259" key="1">
    <source>
        <dbReference type="PROSITE" id="PS50181"/>
    </source>
</evidence>
<proteinExistence type="predicted"/>
<evidence type="ECO:0000313" key="3">
    <source>
        <dbReference type="Proteomes" id="UP000076154"/>
    </source>
</evidence>
<protein>
    <recommendedName>
        <fullName evidence="1">F-box domain-containing protein</fullName>
    </recommendedName>
</protein>
<dbReference type="Proteomes" id="UP000076154">
    <property type="component" value="Unassembled WGS sequence"/>
</dbReference>
<keyword evidence="3" id="KW-1185">Reference proteome</keyword>
<organism evidence="2 3">
    <name type="scientific">Hypsizygus marmoreus</name>
    <name type="common">White beech mushroom</name>
    <name type="synonym">Agaricus marmoreus</name>
    <dbReference type="NCBI Taxonomy" id="39966"/>
    <lineage>
        <taxon>Eukaryota</taxon>
        <taxon>Fungi</taxon>
        <taxon>Dikarya</taxon>
        <taxon>Basidiomycota</taxon>
        <taxon>Agaricomycotina</taxon>
        <taxon>Agaricomycetes</taxon>
        <taxon>Agaricomycetidae</taxon>
        <taxon>Agaricales</taxon>
        <taxon>Tricholomatineae</taxon>
        <taxon>Lyophyllaceae</taxon>
        <taxon>Hypsizygus</taxon>
    </lineage>
</organism>
<dbReference type="AlphaFoldDB" id="A0A369J8Y0"/>
<dbReference type="PROSITE" id="PS50181">
    <property type="entry name" value="FBOX"/>
    <property type="match status" value="1"/>
</dbReference>
<feature type="domain" description="F-box" evidence="1">
    <location>
        <begin position="12"/>
        <end position="68"/>
    </location>
</feature>
<dbReference type="OrthoDB" id="2910853at2759"/>
<evidence type="ECO:0000313" key="2">
    <source>
        <dbReference type="EMBL" id="RDB15914.1"/>
    </source>
</evidence>
<dbReference type="EMBL" id="LUEZ02000137">
    <property type="protein sequence ID" value="RDB15914.1"/>
    <property type="molecule type" value="Genomic_DNA"/>
</dbReference>
<gene>
    <name evidence="2" type="ORF">Hypma_003506</name>
</gene>
<accession>A0A369J8Y0</accession>
<dbReference type="InterPro" id="IPR032675">
    <property type="entry name" value="LRR_dom_sf"/>
</dbReference>
<sequence length="500" mass="55834">MFLIFRPSSTKSLHINDFPPEIMREIFRHCPSPDSPAPSTRNAPLNIAAVCGSWRDLVLKMPEIWAIIGIRVRGSVPDVGGITQYWTNIAGDHPLSLTFHLLGQTIHMKLKDMLPLETFTLISHAQSLHLRMDVADQRFLFNHIPKDIGLPFLKSLTLVVNSGEDRAHIMWVGRPSLLRSCPSLRHLTIEMLPTLSTVMPLDQGITVDVPWTQLTSLTIKEPRLVLTRAVEILALCPNLVECELGTGCGRGAASWTTKAVVLARLTSLALAAKCQQGHDARPGVTLILDCLTLPALKTLSVSAGWTPRAALAACLLSFQQRSEFALEEFSVMGNIDLEGLRTFLETTPTLESLSVNPVNQSVYPPLLRLLEPETAETRQLLLPNLISLKLTAHAPGIYVNTSGTAKYMEKKWHTRAQAVDKYRCEMEVRSDRLVCMLRSRFRGTGLPRIQGMKQLEGVTLRTWLGGNTYAVDEWMRCVGLGQIEELERRGLFVKFEFEVY</sequence>
<reference evidence="2" key="1">
    <citation type="submission" date="2018-04" db="EMBL/GenBank/DDBJ databases">
        <title>Whole genome sequencing of Hypsizygus marmoreus.</title>
        <authorList>
            <person name="Choi I.-G."/>
            <person name="Min B."/>
            <person name="Kim J.-G."/>
            <person name="Kim S."/>
            <person name="Oh Y.-L."/>
            <person name="Kong W.-S."/>
            <person name="Park H."/>
            <person name="Jeong J."/>
            <person name="Song E.-S."/>
        </authorList>
    </citation>
    <scope>NUCLEOTIDE SEQUENCE [LARGE SCALE GENOMIC DNA]</scope>
    <source>
        <strain evidence="2">51987-8</strain>
    </source>
</reference>